<dbReference type="Gene3D" id="3.40.50.2300">
    <property type="match status" value="1"/>
</dbReference>
<name>I2B6H5_SHIBC</name>
<dbReference type="Pfam" id="PF00072">
    <property type="entry name" value="Response_reg"/>
    <property type="match status" value="1"/>
</dbReference>
<keyword evidence="10" id="KW-1185">Reference proteome</keyword>
<dbReference type="PROSITE" id="PS50043">
    <property type="entry name" value="HTH_LUXR_2"/>
    <property type="match status" value="1"/>
</dbReference>
<dbReference type="PANTHER" id="PTHR43214:SF41">
    <property type="entry name" value="NITRATE_NITRITE RESPONSE REGULATOR PROTEIN NARP"/>
    <property type="match status" value="1"/>
</dbReference>
<dbReference type="eggNOG" id="COG2197">
    <property type="taxonomic scope" value="Bacteria"/>
</dbReference>
<evidence type="ECO:0000256" key="4">
    <source>
        <dbReference type="ARBA" id="ARBA00023125"/>
    </source>
</evidence>
<dbReference type="SUPFAM" id="SSF52172">
    <property type="entry name" value="CheY-like"/>
    <property type="match status" value="1"/>
</dbReference>
<accession>I2B6H5</accession>
<dbReference type="InterPro" id="IPR036388">
    <property type="entry name" value="WH-like_DNA-bd_sf"/>
</dbReference>
<dbReference type="EMBL" id="CP001560">
    <property type="protein sequence ID" value="AFJ46129.1"/>
    <property type="molecule type" value="Genomic_DNA"/>
</dbReference>
<feature type="domain" description="Response regulatory" evidence="8">
    <location>
        <begin position="3"/>
        <end position="118"/>
    </location>
</feature>
<keyword evidence="4" id="KW-0238">DNA-binding</keyword>
<dbReference type="PANTHER" id="PTHR43214">
    <property type="entry name" value="TWO-COMPONENT RESPONSE REGULATOR"/>
    <property type="match status" value="1"/>
</dbReference>
<keyword evidence="2" id="KW-0902">Two-component regulatory system</keyword>
<sequence>MATVMILDDHPVARFAIRKLLDDAGHQVIAEGGDGLQGLLTIRQQQPDIVIVDIDIHSLNGIDLTERLRHQGYTGRVLVFSSRDAWHYISRCRQAGANGFLSKRNNLEQLTDAVRAILRDYAYFPFTAGYKNNPEEDMLTMLSGREFQVLTYLARGMKLVDIAGRMHISTKTVSTYKGRLLQKLAVSQTTELINFARRHNID</sequence>
<dbReference type="PROSITE" id="PS50110">
    <property type="entry name" value="RESPONSE_REGULATORY"/>
    <property type="match status" value="1"/>
</dbReference>
<dbReference type="Pfam" id="PF00196">
    <property type="entry name" value="GerE"/>
    <property type="match status" value="1"/>
</dbReference>
<dbReference type="Proteomes" id="UP000001955">
    <property type="component" value="Chromosome"/>
</dbReference>
<dbReference type="GO" id="GO:0003677">
    <property type="term" value="F:DNA binding"/>
    <property type="evidence" value="ECO:0007669"/>
    <property type="project" value="UniProtKB-KW"/>
</dbReference>
<evidence type="ECO:0000259" key="7">
    <source>
        <dbReference type="PROSITE" id="PS50043"/>
    </source>
</evidence>
<accession>K6W138</accession>
<dbReference type="Gene3D" id="1.10.10.10">
    <property type="entry name" value="Winged helix-like DNA-binding domain superfamily/Winged helix DNA-binding domain"/>
    <property type="match status" value="1"/>
</dbReference>
<dbReference type="PATRIC" id="fig|630626.3.peg.984"/>
<evidence type="ECO:0000313" key="9">
    <source>
        <dbReference type="EMBL" id="AFJ46129.1"/>
    </source>
</evidence>
<organism evidence="9 10">
    <name type="scientific">Shimwellia blattae (strain ATCC 29907 / DSM 4481 / JCM 1650 / NBRC 105725 / CDC 9005-74)</name>
    <name type="common">Escherichia blattae</name>
    <dbReference type="NCBI Taxonomy" id="630626"/>
    <lineage>
        <taxon>Bacteria</taxon>
        <taxon>Pseudomonadati</taxon>
        <taxon>Pseudomonadota</taxon>
        <taxon>Gammaproteobacteria</taxon>
        <taxon>Enterobacterales</taxon>
        <taxon>Enterobacteriaceae</taxon>
        <taxon>Shimwellia</taxon>
    </lineage>
</organism>
<keyword evidence="5" id="KW-0804">Transcription</keyword>
<feature type="modified residue" description="4-aspartylphosphate" evidence="6">
    <location>
        <position position="53"/>
    </location>
</feature>
<evidence type="ECO:0000256" key="6">
    <source>
        <dbReference type="PROSITE-ProRule" id="PRU00169"/>
    </source>
</evidence>
<dbReference type="InterPro" id="IPR058245">
    <property type="entry name" value="NreC/VraR/RcsB-like_REC"/>
</dbReference>
<dbReference type="SMART" id="SM00448">
    <property type="entry name" value="REC"/>
    <property type="match status" value="1"/>
</dbReference>
<dbReference type="InterPro" id="IPR011006">
    <property type="entry name" value="CheY-like_superfamily"/>
</dbReference>
<evidence type="ECO:0000313" key="10">
    <source>
        <dbReference type="Proteomes" id="UP000001955"/>
    </source>
</evidence>
<dbReference type="RefSeq" id="WP_002441385.1">
    <property type="nucleotide sequence ID" value="NC_017910.1"/>
</dbReference>
<dbReference type="SMART" id="SM00421">
    <property type="entry name" value="HTH_LUXR"/>
    <property type="match status" value="1"/>
</dbReference>
<dbReference type="GO" id="GO:0006355">
    <property type="term" value="P:regulation of DNA-templated transcription"/>
    <property type="evidence" value="ECO:0007669"/>
    <property type="project" value="InterPro"/>
</dbReference>
<keyword evidence="1 6" id="KW-0597">Phosphoprotein</keyword>
<dbReference type="HOGENOM" id="CLU_000445_90_1_6"/>
<dbReference type="AlphaFoldDB" id="I2B6H5"/>
<dbReference type="KEGG" id="ebt:EBL_c10190"/>
<gene>
    <name evidence="9" type="ordered locus">EBL_c10190</name>
</gene>
<dbReference type="OrthoDB" id="9796655at2"/>
<evidence type="ECO:0000256" key="1">
    <source>
        <dbReference type="ARBA" id="ARBA00022553"/>
    </source>
</evidence>
<dbReference type="InterPro" id="IPR001789">
    <property type="entry name" value="Sig_transdc_resp-reg_receiver"/>
</dbReference>
<reference evidence="9 10" key="1">
    <citation type="journal article" date="2012" name="J. Bacteriol.">
        <title>Complete genome sequence of the B12-producing Shimwellia blattae strain DSM 4481, isolated from a cockroach.</title>
        <authorList>
            <person name="Brzuszkiewicz E."/>
            <person name="Waschkowitz T."/>
            <person name="Wiezer A."/>
            <person name="Daniel R."/>
        </authorList>
    </citation>
    <scope>NUCLEOTIDE SEQUENCE [LARGE SCALE GENOMIC DNA]</scope>
    <source>
        <strain evidence="10">ATCC 29907 / DSM 4481 / JCM 1650 / NBRC 105725 / CDC 9005-74</strain>
    </source>
</reference>
<evidence type="ECO:0000256" key="2">
    <source>
        <dbReference type="ARBA" id="ARBA00023012"/>
    </source>
</evidence>
<keyword evidence="3" id="KW-0805">Transcription regulation</keyword>
<dbReference type="GO" id="GO:0000160">
    <property type="term" value="P:phosphorelay signal transduction system"/>
    <property type="evidence" value="ECO:0007669"/>
    <property type="project" value="InterPro"/>
</dbReference>
<feature type="domain" description="HTH luxR-type" evidence="7">
    <location>
        <begin position="135"/>
        <end position="200"/>
    </location>
</feature>
<dbReference type="CDD" id="cd06170">
    <property type="entry name" value="LuxR_C_like"/>
    <property type="match status" value="1"/>
</dbReference>
<proteinExistence type="predicted"/>
<dbReference type="InterPro" id="IPR039420">
    <property type="entry name" value="WalR-like"/>
</dbReference>
<dbReference type="InterPro" id="IPR016032">
    <property type="entry name" value="Sig_transdc_resp-reg_C-effctor"/>
</dbReference>
<dbReference type="STRING" id="630626.EBL_c10190"/>
<dbReference type="SUPFAM" id="SSF46894">
    <property type="entry name" value="C-terminal effector domain of the bipartite response regulators"/>
    <property type="match status" value="1"/>
</dbReference>
<dbReference type="CDD" id="cd17535">
    <property type="entry name" value="REC_NarL-like"/>
    <property type="match status" value="1"/>
</dbReference>
<evidence type="ECO:0000259" key="8">
    <source>
        <dbReference type="PROSITE" id="PS50110"/>
    </source>
</evidence>
<evidence type="ECO:0000256" key="5">
    <source>
        <dbReference type="ARBA" id="ARBA00023163"/>
    </source>
</evidence>
<protein>
    <submittedName>
        <fullName evidence="9">Putative two component transcriptional regulator</fullName>
    </submittedName>
</protein>
<dbReference type="PRINTS" id="PR00038">
    <property type="entry name" value="HTHLUXR"/>
</dbReference>
<evidence type="ECO:0000256" key="3">
    <source>
        <dbReference type="ARBA" id="ARBA00023015"/>
    </source>
</evidence>
<dbReference type="InterPro" id="IPR000792">
    <property type="entry name" value="Tscrpt_reg_LuxR_C"/>
</dbReference>